<accession>A0A0F6W792</accession>
<evidence type="ECO:0000256" key="1">
    <source>
        <dbReference type="SAM" id="MobiDB-lite"/>
    </source>
</evidence>
<evidence type="ECO:0000313" key="3">
    <source>
        <dbReference type="Proteomes" id="UP000034883"/>
    </source>
</evidence>
<feature type="compositionally biased region" description="Low complexity" evidence="1">
    <location>
        <begin position="126"/>
        <end position="136"/>
    </location>
</feature>
<gene>
    <name evidence="2" type="ORF">DB32_006347</name>
</gene>
<protein>
    <submittedName>
        <fullName evidence="2">HEAT repeat protein</fullName>
    </submittedName>
</protein>
<dbReference type="AlphaFoldDB" id="A0A0F6W792"/>
<dbReference type="RefSeq" id="WP_053236268.1">
    <property type="nucleotide sequence ID" value="NZ_CP011125.1"/>
</dbReference>
<name>A0A0F6W792_9BACT</name>
<evidence type="ECO:0000313" key="2">
    <source>
        <dbReference type="EMBL" id="AKF09198.1"/>
    </source>
</evidence>
<sequence>MAVRLPSLARTTRGVLLAALAAIFVAAIAIAPLRAQDRTTVLRVLRESRDFRARVRAAMALGASADPAMAGPLAGALSDASPAVRAAAAEALGRLGNPDALPSLRSALADREREVRDAAGRAIRAIGGSSSSASSSTPPPAHDPLRMPSVEVVPRERDVDWGSVRYVVVLGDMQNRSGFTHERLQSMLSQEVHRHLLVLRGVAALDGVSPDADREIARRRLPRMRLEGSITRVHRQAHGRDLQVRCEVALMLMDEPGRSIRAALNGAATGMERASSSRAQQEARLAEQALQGAVRSAMSGAARAITASVR</sequence>
<dbReference type="InterPro" id="IPR016024">
    <property type="entry name" value="ARM-type_fold"/>
</dbReference>
<dbReference type="Pfam" id="PF13646">
    <property type="entry name" value="HEAT_2"/>
    <property type="match status" value="1"/>
</dbReference>
<dbReference type="Gene3D" id="1.25.10.10">
    <property type="entry name" value="Leucine-rich Repeat Variant"/>
    <property type="match status" value="1"/>
</dbReference>
<dbReference type="InterPro" id="IPR004155">
    <property type="entry name" value="PBS_lyase_HEAT"/>
</dbReference>
<dbReference type="SMART" id="SM00567">
    <property type="entry name" value="EZ_HEAT"/>
    <property type="match status" value="2"/>
</dbReference>
<dbReference type="EMBL" id="CP011125">
    <property type="protein sequence ID" value="AKF09198.1"/>
    <property type="molecule type" value="Genomic_DNA"/>
</dbReference>
<dbReference type="KEGG" id="samy:DB32_006347"/>
<dbReference type="InterPro" id="IPR011989">
    <property type="entry name" value="ARM-like"/>
</dbReference>
<dbReference type="PANTHER" id="PTHR12697:SF5">
    <property type="entry name" value="DEOXYHYPUSINE HYDROXYLASE"/>
    <property type="match status" value="1"/>
</dbReference>
<dbReference type="PANTHER" id="PTHR12697">
    <property type="entry name" value="PBS LYASE HEAT-LIKE PROTEIN"/>
    <property type="match status" value="1"/>
</dbReference>
<feature type="region of interest" description="Disordered" evidence="1">
    <location>
        <begin position="126"/>
        <end position="147"/>
    </location>
</feature>
<proteinExistence type="predicted"/>
<keyword evidence="3" id="KW-1185">Reference proteome</keyword>
<organism evidence="2 3">
    <name type="scientific">Sandaracinus amylolyticus</name>
    <dbReference type="NCBI Taxonomy" id="927083"/>
    <lineage>
        <taxon>Bacteria</taxon>
        <taxon>Pseudomonadati</taxon>
        <taxon>Myxococcota</taxon>
        <taxon>Polyangia</taxon>
        <taxon>Polyangiales</taxon>
        <taxon>Sandaracinaceae</taxon>
        <taxon>Sandaracinus</taxon>
    </lineage>
</organism>
<reference evidence="2 3" key="1">
    <citation type="submission" date="2015-03" db="EMBL/GenBank/DDBJ databases">
        <title>Genome assembly of Sandaracinus amylolyticus DSM 53668.</title>
        <authorList>
            <person name="Sharma G."/>
            <person name="Subramanian S."/>
        </authorList>
    </citation>
    <scope>NUCLEOTIDE SEQUENCE [LARGE SCALE GENOMIC DNA]</scope>
    <source>
        <strain evidence="2 3">DSM 53668</strain>
    </source>
</reference>
<dbReference type="SUPFAM" id="SSF48371">
    <property type="entry name" value="ARM repeat"/>
    <property type="match status" value="1"/>
</dbReference>
<dbReference type="Proteomes" id="UP000034883">
    <property type="component" value="Chromosome"/>
</dbReference>
<dbReference type="GO" id="GO:0016491">
    <property type="term" value="F:oxidoreductase activity"/>
    <property type="evidence" value="ECO:0007669"/>
    <property type="project" value="TreeGrafter"/>
</dbReference>
<dbReference type="STRING" id="927083.DB32_006347"/>